<dbReference type="PANTHER" id="PTHR43135">
    <property type="entry name" value="ALPHA-D-RIBOSE 1-METHYLPHOSPHONATE 5-TRIPHOSPHATE DIPHOSPHATASE"/>
    <property type="match status" value="1"/>
</dbReference>
<dbReference type="SUPFAM" id="SSF51338">
    <property type="entry name" value="Composite domain of metallo-dependent hydrolases"/>
    <property type="match status" value="2"/>
</dbReference>
<dbReference type="RefSeq" id="WP_266279433.1">
    <property type="nucleotide sequence ID" value="NZ_JAPKNF010000001.1"/>
</dbReference>
<proteinExistence type="predicted"/>
<dbReference type="Pfam" id="PF01979">
    <property type="entry name" value="Amidohydro_1"/>
    <property type="match status" value="1"/>
</dbReference>
<dbReference type="InterPro" id="IPR032466">
    <property type="entry name" value="Metal_Hydrolase"/>
</dbReference>
<dbReference type="InterPro" id="IPR011059">
    <property type="entry name" value="Metal-dep_hydrolase_composite"/>
</dbReference>
<dbReference type="InterPro" id="IPR057744">
    <property type="entry name" value="OTAase-like"/>
</dbReference>
<evidence type="ECO:0000313" key="3">
    <source>
        <dbReference type="Proteomes" id="UP001223743"/>
    </source>
</evidence>
<dbReference type="CDD" id="cd01299">
    <property type="entry name" value="Met_dep_hydrolase_A"/>
    <property type="match status" value="1"/>
</dbReference>
<keyword evidence="3" id="KW-1185">Reference proteome</keyword>
<evidence type="ECO:0000259" key="1">
    <source>
        <dbReference type="Pfam" id="PF01979"/>
    </source>
</evidence>
<dbReference type="PANTHER" id="PTHR43135:SF3">
    <property type="entry name" value="ALPHA-D-RIBOSE 1-METHYLPHOSPHONATE 5-TRIPHOSPHATE DIPHOSPHATASE"/>
    <property type="match status" value="1"/>
</dbReference>
<organism evidence="2 3">
    <name type="scientific">Kaistia geumhonensis</name>
    <dbReference type="NCBI Taxonomy" id="410839"/>
    <lineage>
        <taxon>Bacteria</taxon>
        <taxon>Pseudomonadati</taxon>
        <taxon>Pseudomonadota</taxon>
        <taxon>Alphaproteobacteria</taxon>
        <taxon>Hyphomicrobiales</taxon>
        <taxon>Kaistiaceae</taxon>
        <taxon>Kaistia</taxon>
    </lineage>
</organism>
<accession>A0ABU0M6J6</accession>
<protein>
    <submittedName>
        <fullName evidence="2">Imidazolonepropionase-like amidohydrolase</fullName>
    </submittedName>
</protein>
<dbReference type="SUPFAM" id="SSF51556">
    <property type="entry name" value="Metallo-dependent hydrolases"/>
    <property type="match status" value="1"/>
</dbReference>
<dbReference type="InterPro" id="IPR051781">
    <property type="entry name" value="Metallo-dep_Hydrolase"/>
</dbReference>
<dbReference type="Gene3D" id="2.30.40.10">
    <property type="entry name" value="Urease, subunit C, domain 1"/>
    <property type="match status" value="1"/>
</dbReference>
<gene>
    <name evidence="2" type="ORF">QO015_002188</name>
</gene>
<dbReference type="Gene3D" id="3.20.20.140">
    <property type="entry name" value="Metal-dependent hydrolases"/>
    <property type="match status" value="1"/>
</dbReference>
<feature type="domain" description="Amidohydrolase-related" evidence="1">
    <location>
        <begin position="57"/>
        <end position="402"/>
    </location>
</feature>
<sequence>MNIPTPVVFENARILDGTSAEGEHDRFVRVEGGRIAEVSDRPIAAAGARRVDLKGRTLMPGLIDCHVHVVATTADLGRNSRLPDALVAFGAADIMRGMLRRGFTTVRDLGGATQALVDALAQGLIGGPRLVICGKALSQTGGHSDLRGRYDNRPADDLADRLGSLGRLCDGLESVRQAARDELRKGARFIKIMANGGVASPTDPIHVLQFSRAEIEAIVEEARNAHTYVAAHLYTDEAIARAVACGVHSVEHANLIEAPTAALMKEKGAVACPTLVTYEMLAAEGASLGLPPDSVAKIDDVRIRSPRSLEILKEAGVPMAYGSDLLGPMHRHQSEEFVIRGRVLPAIDVIRSATVEAAALLGMSGEIGCVSVGAVADLIVVDGDPLADLSLLTGQGRHIPVIMQAGAFAKDEAFA</sequence>
<dbReference type="EMBL" id="JAUSWJ010000001">
    <property type="protein sequence ID" value="MDQ0516575.1"/>
    <property type="molecule type" value="Genomic_DNA"/>
</dbReference>
<comment type="caution">
    <text evidence="2">The sequence shown here is derived from an EMBL/GenBank/DDBJ whole genome shotgun (WGS) entry which is preliminary data.</text>
</comment>
<name>A0ABU0M6J6_9HYPH</name>
<reference evidence="2 3" key="1">
    <citation type="submission" date="2023-07" db="EMBL/GenBank/DDBJ databases">
        <title>Genomic Encyclopedia of Type Strains, Phase IV (KMG-IV): sequencing the most valuable type-strain genomes for metagenomic binning, comparative biology and taxonomic classification.</title>
        <authorList>
            <person name="Goeker M."/>
        </authorList>
    </citation>
    <scope>NUCLEOTIDE SEQUENCE [LARGE SCALE GENOMIC DNA]</scope>
    <source>
        <strain evidence="2 3">B1-1</strain>
    </source>
</reference>
<dbReference type="InterPro" id="IPR006680">
    <property type="entry name" value="Amidohydro-rel"/>
</dbReference>
<evidence type="ECO:0000313" key="2">
    <source>
        <dbReference type="EMBL" id="MDQ0516575.1"/>
    </source>
</evidence>
<dbReference type="Proteomes" id="UP001223743">
    <property type="component" value="Unassembled WGS sequence"/>
</dbReference>